<dbReference type="SMART" id="SM00260">
    <property type="entry name" value="CheW"/>
    <property type="match status" value="1"/>
</dbReference>
<feature type="modified residue" description="Phosphohistidine" evidence="7">
    <location>
        <position position="753"/>
    </location>
</feature>
<dbReference type="Pfam" id="PF00072">
    <property type="entry name" value="Response_reg"/>
    <property type="match status" value="1"/>
</dbReference>
<evidence type="ECO:0000256" key="7">
    <source>
        <dbReference type="PROSITE-ProRule" id="PRU00110"/>
    </source>
</evidence>
<feature type="domain" description="Histidine kinase" evidence="10">
    <location>
        <begin position="1832"/>
        <end position="2030"/>
    </location>
</feature>
<accession>A0ABV0GAG6</accession>
<dbReference type="InterPro" id="IPR002545">
    <property type="entry name" value="CheW-lke_dom"/>
</dbReference>
<keyword evidence="3 8" id="KW-0597">Phosphoprotein</keyword>
<evidence type="ECO:0000259" key="12">
    <source>
        <dbReference type="PROSITE" id="PS50851"/>
    </source>
</evidence>
<keyword evidence="5" id="KW-0418">Kinase</keyword>
<dbReference type="PROSITE" id="PS50110">
    <property type="entry name" value="RESPONSE_REGULATORY"/>
    <property type="match status" value="1"/>
</dbReference>
<feature type="domain" description="HPt" evidence="13">
    <location>
        <begin position="1430"/>
        <end position="1540"/>
    </location>
</feature>
<dbReference type="Gene3D" id="2.30.30.40">
    <property type="entry name" value="SH3 Domains"/>
    <property type="match status" value="1"/>
</dbReference>
<keyword evidence="15" id="KW-1185">Reference proteome</keyword>
<evidence type="ECO:0000259" key="10">
    <source>
        <dbReference type="PROSITE" id="PS50109"/>
    </source>
</evidence>
<dbReference type="EMBL" id="JBDPZC010000001">
    <property type="protein sequence ID" value="MEO3711974.1"/>
    <property type="molecule type" value="Genomic_DNA"/>
</dbReference>
<dbReference type="InterPro" id="IPR004105">
    <property type="entry name" value="CheA-like_dim"/>
</dbReference>
<dbReference type="Pfam" id="PF02518">
    <property type="entry name" value="HATPase_c"/>
    <property type="match status" value="1"/>
</dbReference>
<name>A0ABV0GAG6_9BURK</name>
<dbReference type="InterPro" id="IPR003594">
    <property type="entry name" value="HATPase_dom"/>
</dbReference>
<dbReference type="PROSITE" id="PS50851">
    <property type="entry name" value="CHEW"/>
    <property type="match status" value="1"/>
</dbReference>
<gene>
    <name evidence="14" type="ORF">ABDJ40_04250</name>
</gene>
<evidence type="ECO:0000259" key="11">
    <source>
        <dbReference type="PROSITE" id="PS50110"/>
    </source>
</evidence>
<sequence>MDFPRDSEFPADLSPLAWVQEELRRSLESVHKTLRRVLRDNESRSTLMLGGEPQGPHQLIEATAAQLHQLVGVVSVVGLPAGAKLLGASERALRHLASSPQNLDNHAVEAFERAHFALLSLITRMLAGNAVSTLALFPAYRELSELAQAERVHPADLWHHEWTWREVSTFPPVSGLRPDAVRNVFESALLKQMRAPAPSHARLLSELCAGLGASAPDLQSRTLWRLASAQFEAQAQGLLQTDNYAKRLGSRLLSQLRAGSGGEVSVSDRLGQDLLFFCAQARNPAQSSQAPRLHAVRAAYHLESAASGDYEDQSLGRIDPNWVAQAKRRVHAAKEGWSAAAEGESHRLGSLSEQFTALSESLAQLFPEGAVLGEVLQRAVVATLRSNQPPAPHLAMEVATAILYIEAALEDAAFDQPEQAERVRVLARRISAVARGEAPEELEAWMEDLYRRVSDRQTLGSVVHELRASLTEIERQIDEYFRDPAKREVLIPVPNQLQSMRGVLSVLGMDQAALACVRMRDEIDSLANTEVDPTLPGPQEIFDRLANNLGALGFLIDMLSVQPQLAKRMFHFDEATGSLNSEVRRQKAAPVSVPNSADLLSQVQAAAAAVAAGEIPAEDLARSLERIALQARAADEVSVAEAAQSAKQMLDAARPEATGGAEAPASAAEAVEARAQAAQSLNELVAARTPVVPELPPVSAPIPEDPAALDQEMLEIFLAEAEEVCQTAREALQALGEQSQNLEHMTTVRRAFHTLKGSSRMVGLNEFGEAGWACEQLYNARLSEQAGADRALLEFTHQALDYFDAWVSDIADQRFGRHSAAPLRLSADSLRLRGEFLPISSASAEAAELELVVPAELPTAFEVTEVNAELVPEPELLPELSLDALEPAAEAPLEMAAPLEAAPALSLDLPASEPLELPDAMEVPMELPELGEALSLDALPELGEVIEMPVLSEEALPGAVPELSLDAALPDASGPAEPEPLATEPMPLEAALPTPPEVLEPLALNLDLPAAEFSTDAAPEDEVDSTLRLGTEDLPSATGLDEPLLHLDLEVPLDTLEPAAAVEPSLDLVLMEDLGEVALPEPELQTLSPDETPTLALPVAEPQAFSDEALPAFELPLAEATELAAEPLQAAEDAALPTPDIEVLEMPALLDAGEAVALAAPEVPEASPLEVPVELPPELPPELPVELPLEIPEELPATPQLTLVSDQGQSLAAEDLAAEEAGDAQSDDESVKVIGPLRISISLFNIFLNEADELSRRLGTELSEWSLQLSDTVPAACEALAHKLAGNAATVGYEELSDLARALEHALERAALAGRYTETDAETFVRAAEDIRRLLHQFAAGFLKPVEPGLIEALQAYEPLDRRDPLADATDSDYDQLAAMVSTEELQADAAELSAEALPALDELPAELPAAPAPALAAAPAAEEFPVGEVDHIDDELFPIFEEEADDLLRSLHAAMREWQAAPGDPSRAAACMRHLHTFKGGARLAGAMQLGELAHQLESSIERVLADAGLDGGSVMALQDDADGLEAAFERLRERLKGGGAAPMPAPAPASVPVMAAAPAVPAAPVPPVPMPEALRPSEAVEAVEAVEVPLAETVTDRLDSLAPAESPDQAPADALAVDALAPELAEPALPSELVPAADTLLPEAAAEALPAVEPLSEELLSAFGELPPVVAAPAPAPVVSKPIEWAQFAAGKELESDSAMLSQAQSVVRVRGPVLERMATQAGEVSIRRARLEGELGAMKTALVDLEDNLERLRAQLRELEVQAEAQMGSSREVAKQLGRDFDPLEFDRYTRFQELTRMMAESVNDVATVQRSLLRNVQLGEDELAGQSRLTRELQDDLLRTRMVEFESLAERMHRVVRQASREVGKQVQLEISGGHVELDRSVLERLIGAFEHLLRNSVIHGIESPEKREAAGKPAVGHIHVMLAQEGNEVVLRFTDDGAGLNLPRIRERGVSQGLIKPDAQLTDEQLMGLIFAPGFSTAHEVTELAGRGVGMDVVRSEVNTLGGYVETQSREGMGTSFALRVPLTTALTQVVQLRCGELIVAVPANLIDSVLRLPPPQVEKGYEDGELRLGEMTVPMYWLGGLLQAGERGHIHGRTASVVLVRSAHQRVALHVDEVIGNQEVVVKNLGPQLIHVPGLAGISLLASGDVALIYNPVALANVYGEHAQALVRADAAALAAQASVVVEEKLPPLVLVVDDSLTVRRVTQRLLEREGYRVKLAKDGLDAMEQLAADELPGVVLSDIEMPRMDGFDLVRNLRADPRLKALPVIMITSRIAQKHRDYAHELGVDDYLGKPYDEDLLLSLIARYTAEENAAA</sequence>
<evidence type="ECO:0000256" key="2">
    <source>
        <dbReference type="ARBA" id="ARBA00012438"/>
    </source>
</evidence>
<dbReference type="SMART" id="SM00073">
    <property type="entry name" value="HPT"/>
    <property type="match status" value="3"/>
</dbReference>
<dbReference type="RefSeq" id="WP_347606479.1">
    <property type="nucleotide sequence ID" value="NZ_JBDPZC010000001.1"/>
</dbReference>
<protein>
    <recommendedName>
        <fullName evidence="2">histidine kinase</fullName>
        <ecNumber evidence="2">2.7.13.3</ecNumber>
    </recommendedName>
</protein>
<dbReference type="InterPro" id="IPR008207">
    <property type="entry name" value="Sig_transdc_His_kin_Hpt_dom"/>
</dbReference>
<comment type="caution">
    <text evidence="14">The sequence shown here is derived from an EMBL/GenBank/DDBJ whole genome shotgun (WGS) entry which is preliminary data.</text>
</comment>
<reference evidence="14 15" key="1">
    <citation type="submission" date="2024-05" db="EMBL/GenBank/DDBJ databases">
        <title>Roseateles sp. 2.12 16S ribosomal RNA gene Genome sequencing and assembly.</title>
        <authorList>
            <person name="Woo H."/>
        </authorList>
    </citation>
    <scope>NUCLEOTIDE SEQUENCE [LARGE SCALE GENOMIC DNA]</scope>
    <source>
        <strain evidence="14 15">2.12</strain>
    </source>
</reference>
<evidence type="ECO:0000259" key="13">
    <source>
        <dbReference type="PROSITE" id="PS50894"/>
    </source>
</evidence>
<feature type="domain" description="HPt" evidence="13">
    <location>
        <begin position="1236"/>
        <end position="1338"/>
    </location>
</feature>
<evidence type="ECO:0000256" key="9">
    <source>
        <dbReference type="SAM" id="Coils"/>
    </source>
</evidence>
<dbReference type="SMART" id="SM00387">
    <property type="entry name" value="HATPase_c"/>
    <property type="match status" value="1"/>
</dbReference>
<dbReference type="Pfam" id="PF01584">
    <property type="entry name" value="CheW"/>
    <property type="match status" value="1"/>
</dbReference>
<dbReference type="Gene3D" id="1.20.120.160">
    <property type="entry name" value="HPT domain"/>
    <property type="match status" value="3"/>
</dbReference>
<dbReference type="PANTHER" id="PTHR43395:SF8">
    <property type="entry name" value="HISTIDINE KINASE"/>
    <property type="match status" value="1"/>
</dbReference>
<evidence type="ECO:0000256" key="1">
    <source>
        <dbReference type="ARBA" id="ARBA00000085"/>
    </source>
</evidence>
<dbReference type="SUPFAM" id="SSF52172">
    <property type="entry name" value="CheY-like"/>
    <property type="match status" value="1"/>
</dbReference>
<evidence type="ECO:0000313" key="14">
    <source>
        <dbReference type="EMBL" id="MEO3711974.1"/>
    </source>
</evidence>
<dbReference type="InterPro" id="IPR051315">
    <property type="entry name" value="Bact_Chemotaxis_CheA"/>
</dbReference>
<dbReference type="PANTHER" id="PTHR43395">
    <property type="entry name" value="SENSOR HISTIDINE KINASE CHEA"/>
    <property type="match status" value="1"/>
</dbReference>
<dbReference type="SMART" id="SM01231">
    <property type="entry name" value="H-kinase_dim"/>
    <property type="match status" value="1"/>
</dbReference>
<evidence type="ECO:0000256" key="4">
    <source>
        <dbReference type="ARBA" id="ARBA00022679"/>
    </source>
</evidence>
<proteinExistence type="predicted"/>
<feature type="domain" description="Response regulatory" evidence="11">
    <location>
        <begin position="2195"/>
        <end position="2312"/>
    </location>
</feature>
<feature type="domain" description="HPt" evidence="13">
    <location>
        <begin position="706"/>
        <end position="810"/>
    </location>
</feature>
<keyword evidence="6" id="KW-0902">Two-component regulatory system</keyword>
<dbReference type="InterPro" id="IPR036641">
    <property type="entry name" value="HPT_dom_sf"/>
</dbReference>
<feature type="coiled-coil region" evidence="9">
    <location>
        <begin position="718"/>
        <end position="745"/>
    </location>
</feature>
<dbReference type="Pfam" id="PF01627">
    <property type="entry name" value="Hpt"/>
    <property type="match status" value="3"/>
</dbReference>
<dbReference type="SUPFAM" id="SSF55874">
    <property type="entry name" value="ATPase domain of HSP90 chaperone/DNA topoisomerase II/histidine kinase"/>
    <property type="match status" value="1"/>
</dbReference>
<dbReference type="InterPro" id="IPR011006">
    <property type="entry name" value="CheY-like_superfamily"/>
</dbReference>
<dbReference type="Proteomes" id="UP001462640">
    <property type="component" value="Unassembled WGS sequence"/>
</dbReference>
<dbReference type="PRINTS" id="PR00344">
    <property type="entry name" value="BCTRLSENSOR"/>
</dbReference>
<evidence type="ECO:0000256" key="8">
    <source>
        <dbReference type="PROSITE-ProRule" id="PRU00169"/>
    </source>
</evidence>
<dbReference type="InterPro" id="IPR005467">
    <property type="entry name" value="His_kinase_dom"/>
</dbReference>
<dbReference type="SUPFAM" id="SSF47226">
    <property type="entry name" value="Histidine-containing phosphotransfer domain, HPT domain"/>
    <property type="match status" value="4"/>
</dbReference>
<dbReference type="SUPFAM" id="SSF50341">
    <property type="entry name" value="CheW-like"/>
    <property type="match status" value="1"/>
</dbReference>
<feature type="modified residue" description="Phosphohistidine" evidence="7">
    <location>
        <position position="1282"/>
    </location>
</feature>
<dbReference type="InterPro" id="IPR036890">
    <property type="entry name" value="HATPase_C_sf"/>
</dbReference>
<evidence type="ECO:0000256" key="5">
    <source>
        <dbReference type="ARBA" id="ARBA00022777"/>
    </source>
</evidence>
<keyword evidence="4" id="KW-0808">Transferase</keyword>
<keyword evidence="9" id="KW-0175">Coiled coil</keyword>
<dbReference type="Gene3D" id="3.30.565.10">
    <property type="entry name" value="Histidine kinase-like ATPase, C-terminal domain"/>
    <property type="match status" value="1"/>
</dbReference>
<feature type="modified residue" description="4-aspartylphosphate" evidence="8">
    <location>
        <position position="2245"/>
    </location>
</feature>
<evidence type="ECO:0000313" key="15">
    <source>
        <dbReference type="Proteomes" id="UP001462640"/>
    </source>
</evidence>
<dbReference type="InterPro" id="IPR001789">
    <property type="entry name" value="Sig_transdc_resp-reg_receiver"/>
</dbReference>
<evidence type="ECO:0000256" key="3">
    <source>
        <dbReference type="ARBA" id="ARBA00022553"/>
    </source>
</evidence>
<organism evidence="14 15">
    <name type="scientific">Roseateles flavus</name>
    <dbReference type="NCBI Taxonomy" id="3149041"/>
    <lineage>
        <taxon>Bacteria</taxon>
        <taxon>Pseudomonadati</taxon>
        <taxon>Pseudomonadota</taxon>
        <taxon>Betaproteobacteria</taxon>
        <taxon>Burkholderiales</taxon>
        <taxon>Sphaerotilaceae</taxon>
        <taxon>Roseateles</taxon>
    </lineage>
</organism>
<evidence type="ECO:0000256" key="6">
    <source>
        <dbReference type="ARBA" id="ARBA00023012"/>
    </source>
</evidence>
<feature type="modified residue" description="Phosphohistidine" evidence="7">
    <location>
        <position position="1477"/>
    </location>
</feature>
<dbReference type="InterPro" id="IPR058661">
    <property type="entry name" value="FimL_2nd"/>
</dbReference>
<dbReference type="PROSITE" id="PS50109">
    <property type="entry name" value="HIS_KIN"/>
    <property type="match status" value="1"/>
</dbReference>
<dbReference type="EC" id="2.7.13.3" evidence="2"/>
<comment type="catalytic activity">
    <reaction evidence="1">
        <text>ATP + protein L-histidine = ADP + protein N-phospho-L-histidine.</text>
        <dbReference type="EC" id="2.7.13.3"/>
    </reaction>
</comment>
<feature type="domain" description="CheW-like" evidence="12">
    <location>
        <begin position="2032"/>
        <end position="2167"/>
    </location>
</feature>
<dbReference type="Pfam" id="PF26379">
    <property type="entry name" value="FimL_2nd"/>
    <property type="match status" value="1"/>
</dbReference>
<dbReference type="CDD" id="cd00088">
    <property type="entry name" value="HPT"/>
    <property type="match status" value="2"/>
</dbReference>
<dbReference type="Gene3D" id="3.40.50.2300">
    <property type="match status" value="1"/>
</dbReference>
<dbReference type="SMART" id="SM00448">
    <property type="entry name" value="REC"/>
    <property type="match status" value="1"/>
</dbReference>
<dbReference type="PROSITE" id="PS50894">
    <property type="entry name" value="HPT"/>
    <property type="match status" value="3"/>
</dbReference>
<dbReference type="InterPro" id="IPR004358">
    <property type="entry name" value="Sig_transdc_His_kin-like_C"/>
</dbReference>
<dbReference type="InterPro" id="IPR036061">
    <property type="entry name" value="CheW-like_dom_sf"/>
</dbReference>
<feature type="coiled-coil region" evidence="9">
    <location>
        <begin position="1731"/>
        <end position="1772"/>
    </location>
</feature>